<evidence type="ECO:0000313" key="6">
    <source>
        <dbReference type="EMBL" id="TPX73672.1"/>
    </source>
</evidence>
<dbReference type="SMART" id="SM00326">
    <property type="entry name" value="SH3"/>
    <property type="match status" value="1"/>
</dbReference>
<reference evidence="6 7" key="1">
    <citation type="journal article" date="2019" name="Sci. Rep.">
        <title>Comparative genomics of chytrid fungi reveal insights into the obligate biotrophic and pathogenic lifestyle of Synchytrium endobioticum.</title>
        <authorList>
            <person name="van de Vossenberg B.T.L.H."/>
            <person name="Warris S."/>
            <person name="Nguyen H.D.T."/>
            <person name="van Gent-Pelzer M.P.E."/>
            <person name="Joly D.L."/>
            <person name="van de Geest H.C."/>
            <person name="Bonants P.J.M."/>
            <person name="Smith D.S."/>
            <person name="Levesque C.A."/>
            <person name="van der Lee T.A.J."/>
        </authorList>
    </citation>
    <scope>NUCLEOTIDE SEQUENCE [LARGE SCALE GENOMIC DNA]</scope>
    <source>
        <strain evidence="6 7">CBS 675.73</strain>
    </source>
</reference>
<dbReference type="Gene3D" id="2.30.30.40">
    <property type="entry name" value="SH3 Domains"/>
    <property type="match status" value="1"/>
</dbReference>
<dbReference type="Pfam" id="PF00018">
    <property type="entry name" value="SH3_1"/>
    <property type="match status" value="1"/>
</dbReference>
<dbReference type="OrthoDB" id="5340910at2759"/>
<dbReference type="EMBL" id="QEAP01000171">
    <property type="protein sequence ID" value="TPX73672.1"/>
    <property type="molecule type" value="Genomic_DNA"/>
</dbReference>
<feature type="chain" id="PRO_5021260401" description="SH3 domain-containing protein" evidence="4">
    <location>
        <begin position="20"/>
        <end position="182"/>
    </location>
</feature>
<evidence type="ECO:0000256" key="1">
    <source>
        <dbReference type="ARBA" id="ARBA00022443"/>
    </source>
</evidence>
<dbReference type="InterPro" id="IPR001452">
    <property type="entry name" value="SH3_domain"/>
</dbReference>
<protein>
    <recommendedName>
        <fullName evidence="5">SH3 domain-containing protein</fullName>
    </recommendedName>
</protein>
<evidence type="ECO:0000256" key="2">
    <source>
        <dbReference type="PROSITE-ProRule" id="PRU00192"/>
    </source>
</evidence>
<evidence type="ECO:0000313" key="7">
    <source>
        <dbReference type="Proteomes" id="UP000320333"/>
    </source>
</evidence>
<feature type="transmembrane region" description="Helical" evidence="3">
    <location>
        <begin position="73"/>
        <end position="95"/>
    </location>
</feature>
<keyword evidence="1 2" id="KW-0728">SH3 domain</keyword>
<keyword evidence="4" id="KW-0732">Signal</keyword>
<gene>
    <name evidence="6" type="ORF">CcCBS67573_g05066</name>
</gene>
<dbReference type="SUPFAM" id="SSF50044">
    <property type="entry name" value="SH3-domain"/>
    <property type="match status" value="1"/>
</dbReference>
<keyword evidence="3" id="KW-0812">Transmembrane</keyword>
<sequence>MQFSTAFLTAILLAASVHATIVNMAERKSSLQPIRALSNLSAKLAAIQPPTESNPSNASTTPTPPASGLSGGAVAGIAIGGCVAVVAVVGGVFGLQRRNRFNNGVTGIEGGYSKVKTATTPTSSLVMRSVVKGFTPMRDDELTLFIGDQVRVVERHDDGWGRGVVKRTEGEGYFPLSVIGEK</sequence>
<organism evidence="6 7">
    <name type="scientific">Chytriomyces confervae</name>
    <dbReference type="NCBI Taxonomy" id="246404"/>
    <lineage>
        <taxon>Eukaryota</taxon>
        <taxon>Fungi</taxon>
        <taxon>Fungi incertae sedis</taxon>
        <taxon>Chytridiomycota</taxon>
        <taxon>Chytridiomycota incertae sedis</taxon>
        <taxon>Chytridiomycetes</taxon>
        <taxon>Chytridiales</taxon>
        <taxon>Chytriomycetaceae</taxon>
        <taxon>Chytriomyces</taxon>
    </lineage>
</organism>
<comment type="caution">
    <text evidence="6">The sequence shown here is derived from an EMBL/GenBank/DDBJ whole genome shotgun (WGS) entry which is preliminary data.</text>
</comment>
<dbReference type="InterPro" id="IPR036028">
    <property type="entry name" value="SH3-like_dom_sf"/>
</dbReference>
<dbReference type="Proteomes" id="UP000320333">
    <property type="component" value="Unassembled WGS sequence"/>
</dbReference>
<evidence type="ECO:0000256" key="3">
    <source>
        <dbReference type="SAM" id="Phobius"/>
    </source>
</evidence>
<keyword evidence="3" id="KW-0472">Membrane</keyword>
<dbReference type="PROSITE" id="PS50002">
    <property type="entry name" value="SH3"/>
    <property type="match status" value="1"/>
</dbReference>
<evidence type="ECO:0000256" key="4">
    <source>
        <dbReference type="SAM" id="SignalP"/>
    </source>
</evidence>
<feature type="domain" description="SH3" evidence="5">
    <location>
        <begin position="123"/>
        <end position="182"/>
    </location>
</feature>
<keyword evidence="7" id="KW-1185">Reference proteome</keyword>
<keyword evidence="3" id="KW-1133">Transmembrane helix</keyword>
<feature type="signal peptide" evidence="4">
    <location>
        <begin position="1"/>
        <end position="19"/>
    </location>
</feature>
<evidence type="ECO:0000259" key="5">
    <source>
        <dbReference type="PROSITE" id="PS50002"/>
    </source>
</evidence>
<name>A0A507FC09_9FUNG</name>
<dbReference type="AlphaFoldDB" id="A0A507FC09"/>
<accession>A0A507FC09</accession>
<proteinExistence type="predicted"/>